<evidence type="ECO:0000313" key="5">
    <source>
        <dbReference type="Proteomes" id="UP000112896"/>
    </source>
</evidence>
<organism evidence="4 5">
    <name type="scientific">Wiseana iridescent virus</name>
    <name type="common">WIV</name>
    <name type="synonym">Insect iridescent virus type 9</name>
    <dbReference type="NCBI Taxonomy" id="68347"/>
    <lineage>
        <taxon>Viruses</taxon>
        <taxon>Varidnaviria</taxon>
        <taxon>Bamfordvirae</taxon>
        <taxon>Nucleocytoviricota</taxon>
        <taxon>Megaviricetes</taxon>
        <taxon>Pimascovirales</taxon>
        <taxon>Pimascovirales incertae sedis</taxon>
        <taxon>Iridoviridae</taxon>
        <taxon>Betairidovirinae</taxon>
        <taxon>Chloriridovirus</taxon>
        <taxon>Chloriridovirus wiseana1</taxon>
        <taxon>Invertebrate iridescent virus 9</taxon>
    </lineage>
</organism>
<dbReference type="InterPro" id="IPR018306">
    <property type="entry name" value="Phage_T5_Orf172_DNA-bd"/>
</dbReference>
<accession>G0T5C3</accession>
<dbReference type="KEGG" id="vg:10963819"/>
<dbReference type="InterPro" id="IPR018879">
    <property type="entry name" value="MSV199_dom"/>
</dbReference>
<protein>
    <recommendedName>
        <fullName evidence="6">MSV199 domain-containing protein</fullName>
    </recommendedName>
</protein>
<dbReference type="GeneID" id="10963819"/>
<feature type="domain" description="MSV199" evidence="3">
    <location>
        <begin position="20"/>
        <end position="173"/>
    </location>
</feature>
<organismHost>
    <name type="scientific">Wiseana cervinata</name>
    <dbReference type="NCBI Taxonomy" id="107013"/>
</organismHost>
<dbReference type="Pfam" id="PF10553">
    <property type="entry name" value="MSV199"/>
    <property type="match status" value="1"/>
</dbReference>
<evidence type="ECO:0008006" key="6">
    <source>
        <dbReference type="Google" id="ProtNLM"/>
    </source>
</evidence>
<dbReference type="Pfam" id="PF10544">
    <property type="entry name" value="T5orf172"/>
    <property type="match status" value="1"/>
</dbReference>
<reference evidence="4 5" key="1">
    <citation type="journal article" date="2011" name="J. Virol.">
        <title>Genomic and proteomic analysis of invertebrate iridovirus type 9.</title>
        <authorList>
            <person name="Wong C.K."/>
            <person name="Young V.L."/>
            <person name="Kleffmann T."/>
            <person name="Ward V.K."/>
        </authorList>
    </citation>
    <scope>NUCLEOTIDE SEQUENCE [LARGE SCALE GENOMIC DNA]</scope>
</reference>
<dbReference type="EMBL" id="GQ918152">
    <property type="protein sequence ID" value="ADO00441.1"/>
    <property type="molecule type" value="Genomic_DNA"/>
</dbReference>
<dbReference type="Proteomes" id="UP000112896">
    <property type="component" value="Segment"/>
</dbReference>
<keyword evidence="1" id="KW-0175">Coiled coil</keyword>
<sequence>MDLLVPQVCGRDVCNNIGLIDIFTFVKGFGVTFDTSSNWFQDLWYPLSKNRGAPRGAPEKVEGRPKTMPIVITENLLEWMGYKGRKEADKQRKFSKLLRSLEIEYEEIGYQHPFAIEYPCVQKESKQLRLSNNLEKKKWICMEPRSFKKAVLRLNTKSAEVVRDYYLNLEEAMFAYGDYTMNFLIEKTEKERKIKTNELSIAKQQLAIKDKEVEEEKQRANEAEENVKVELEARRKAELKAQRVNKFMRRSSVKEKKLEWIYIATTKKYAKERIFKPGSTERISKRINGYTTGHPKKDTYFYVWIKKCYNSKDLDNHIQKLLHLFKYKEKSNDSGRHELIHGIKLSDLIAIVDFVSDNYDANIDYVNNFIKTRLDQSLDEDDPEPIPLDIKKLTYHIGDQTETIDIEEEESESVKEAFEDVLYWLKEQYARNSEETVVVQRKDIMNRLSSTTNGNKKDLWNQIKELTGWISSKAEIDEGGFKYKIVY</sequence>
<dbReference type="RefSeq" id="YP_004732880.1">
    <property type="nucleotide sequence ID" value="NC_015780.1"/>
</dbReference>
<evidence type="ECO:0000256" key="1">
    <source>
        <dbReference type="SAM" id="Coils"/>
    </source>
</evidence>
<evidence type="ECO:0000259" key="2">
    <source>
        <dbReference type="Pfam" id="PF10544"/>
    </source>
</evidence>
<evidence type="ECO:0000259" key="3">
    <source>
        <dbReference type="Pfam" id="PF10553"/>
    </source>
</evidence>
<feature type="coiled-coil region" evidence="1">
    <location>
        <begin position="185"/>
        <end position="240"/>
    </location>
</feature>
<name>G0T5C3_IRV9</name>
<keyword evidence="5" id="KW-1185">Reference proteome</keyword>
<proteinExistence type="predicted"/>
<feature type="domain" description="Bacteriophage T5 Orf172 DNA-binding" evidence="2">
    <location>
        <begin position="260"/>
        <end position="355"/>
    </location>
</feature>
<evidence type="ECO:0000313" key="4">
    <source>
        <dbReference type="EMBL" id="ADO00441.1"/>
    </source>
</evidence>